<dbReference type="Pfam" id="PF00754">
    <property type="entry name" value="F5_F8_type_C"/>
    <property type="match status" value="2"/>
</dbReference>
<dbReference type="PROSITE" id="PS52009">
    <property type="entry name" value="GH84"/>
    <property type="match status" value="1"/>
</dbReference>
<keyword evidence="9" id="KW-0472">Membrane</keyword>
<feature type="domain" description="GH84" evidence="13">
    <location>
        <begin position="207"/>
        <end position="483"/>
    </location>
</feature>
<dbReference type="Gene3D" id="3.30.379.10">
    <property type="entry name" value="Chitobiase/beta-hexosaminidase domain 2-like"/>
    <property type="match status" value="1"/>
</dbReference>
<feature type="domain" description="Gram-positive cocci surface proteins LPxTG" evidence="12">
    <location>
        <begin position="1697"/>
        <end position="1732"/>
    </location>
</feature>
<evidence type="ECO:0000313" key="14">
    <source>
        <dbReference type="EMBL" id="RHD54814.1"/>
    </source>
</evidence>
<keyword evidence="1" id="KW-0134">Cell wall</keyword>
<dbReference type="PROSITE" id="PS50022">
    <property type="entry name" value="FA58C_3"/>
    <property type="match status" value="1"/>
</dbReference>
<keyword evidence="9" id="KW-0812">Transmembrane</keyword>
<dbReference type="Gene3D" id="1.20.1270.90">
    <property type="entry name" value="AF1782-like"/>
    <property type="match status" value="1"/>
</dbReference>
<dbReference type="InterPro" id="IPR051822">
    <property type="entry name" value="Glycosyl_Hydrolase_84"/>
</dbReference>
<feature type="signal peptide" evidence="10">
    <location>
        <begin position="1"/>
        <end position="47"/>
    </location>
</feature>
<dbReference type="PROSITE" id="PS50847">
    <property type="entry name" value="GRAM_POS_ANCHORING"/>
    <property type="match status" value="1"/>
</dbReference>
<keyword evidence="2" id="KW-0964">Secreted</keyword>
<keyword evidence="6 7" id="KW-0326">Glycosidase</keyword>
<dbReference type="Proteomes" id="UP000286050">
    <property type="component" value="Unassembled WGS sequence"/>
</dbReference>
<dbReference type="GO" id="GO:0015929">
    <property type="term" value="F:hexosaminidase activity"/>
    <property type="evidence" value="ECO:0007669"/>
    <property type="project" value="UniProtKB-ARBA"/>
</dbReference>
<evidence type="ECO:0000313" key="15">
    <source>
        <dbReference type="Proteomes" id="UP000286050"/>
    </source>
</evidence>
<evidence type="ECO:0000259" key="12">
    <source>
        <dbReference type="PROSITE" id="PS50847"/>
    </source>
</evidence>
<evidence type="ECO:0000256" key="1">
    <source>
        <dbReference type="ARBA" id="ARBA00022512"/>
    </source>
</evidence>
<dbReference type="InterPro" id="IPR008979">
    <property type="entry name" value="Galactose-bd-like_sf"/>
</dbReference>
<gene>
    <name evidence="14" type="ORF">DW787_07140</name>
</gene>
<feature type="active site" description="Proton donor" evidence="7">
    <location>
        <position position="326"/>
    </location>
</feature>
<organism evidence="14 15">
    <name type="scientific">Collinsella intestinalis</name>
    <dbReference type="NCBI Taxonomy" id="147207"/>
    <lineage>
        <taxon>Bacteria</taxon>
        <taxon>Bacillati</taxon>
        <taxon>Actinomycetota</taxon>
        <taxon>Coriobacteriia</taxon>
        <taxon>Coriobacteriales</taxon>
        <taxon>Coriobacteriaceae</taxon>
        <taxon>Collinsella</taxon>
    </lineage>
</organism>
<dbReference type="Pfam" id="PF07555">
    <property type="entry name" value="NAGidase"/>
    <property type="match status" value="1"/>
</dbReference>
<reference evidence="14 15" key="1">
    <citation type="submission" date="2018-08" db="EMBL/GenBank/DDBJ databases">
        <title>A genome reference for cultivated species of the human gut microbiota.</title>
        <authorList>
            <person name="Zou Y."/>
            <person name="Xue W."/>
            <person name="Luo G."/>
        </authorList>
    </citation>
    <scope>NUCLEOTIDE SEQUENCE [LARGE SCALE GENOMIC DNA]</scope>
    <source>
        <strain evidence="14 15">AM30-5LB</strain>
    </source>
</reference>
<accession>A0A414FUY4</accession>
<feature type="region of interest" description="Disordered" evidence="8">
    <location>
        <begin position="1641"/>
        <end position="1698"/>
    </location>
</feature>
<evidence type="ECO:0000256" key="9">
    <source>
        <dbReference type="SAM" id="Phobius"/>
    </source>
</evidence>
<dbReference type="Pfam" id="PF07554">
    <property type="entry name" value="FIVAR"/>
    <property type="match status" value="2"/>
</dbReference>
<dbReference type="InterPro" id="IPR017853">
    <property type="entry name" value="GH"/>
</dbReference>
<comment type="caution">
    <text evidence="14">The sequence shown here is derived from an EMBL/GenBank/DDBJ whole genome shotgun (WGS) entry which is preliminary data.</text>
</comment>
<dbReference type="InterPro" id="IPR011496">
    <property type="entry name" value="O-GlcNAcase_cat"/>
</dbReference>
<evidence type="ECO:0000256" key="8">
    <source>
        <dbReference type="SAM" id="MobiDB-lite"/>
    </source>
</evidence>
<feature type="chain" id="PRO_5019082855" description="Hyaluronoglucosaminidase" evidence="10">
    <location>
        <begin position="48"/>
        <end position="1732"/>
    </location>
</feature>
<name>A0A414FUY4_9ACTN</name>
<dbReference type="SUPFAM" id="SSF140657">
    <property type="entry name" value="Hyaluronidase post-catalytic domain-like"/>
    <property type="match status" value="1"/>
</dbReference>
<evidence type="ECO:0000256" key="6">
    <source>
        <dbReference type="ARBA" id="ARBA00023295"/>
    </source>
</evidence>
<comment type="similarity">
    <text evidence="7">Belongs to the glycosyl hydrolase 84 family.</text>
</comment>
<dbReference type="GO" id="GO:0005975">
    <property type="term" value="P:carbohydrate metabolic process"/>
    <property type="evidence" value="ECO:0007669"/>
    <property type="project" value="UniProtKB-ARBA"/>
</dbReference>
<keyword evidence="5" id="KW-0572">Peptidoglycan-anchor</keyword>
<evidence type="ECO:0000256" key="10">
    <source>
        <dbReference type="SAM" id="SignalP"/>
    </source>
</evidence>
<dbReference type="InterPro" id="IPR029018">
    <property type="entry name" value="Hex-like_dom2"/>
</dbReference>
<feature type="domain" description="F5/8 type C" evidence="11">
    <location>
        <begin position="943"/>
        <end position="1042"/>
    </location>
</feature>
<dbReference type="InterPro" id="IPR000421">
    <property type="entry name" value="FA58C"/>
</dbReference>
<evidence type="ECO:0000256" key="7">
    <source>
        <dbReference type="PROSITE-ProRule" id="PRU01353"/>
    </source>
</evidence>
<dbReference type="Pfam" id="PF02838">
    <property type="entry name" value="Glyco_hydro_20b"/>
    <property type="match status" value="1"/>
</dbReference>
<keyword evidence="9" id="KW-1133">Transmembrane helix</keyword>
<dbReference type="EMBL" id="QSJI01000007">
    <property type="protein sequence ID" value="RHD54814.1"/>
    <property type="molecule type" value="Genomic_DNA"/>
</dbReference>
<evidence type="ECO:0008006" key="16">
    <source>
        <dbReference type="Google" id="ProtNLM"/>
    </source>
</evidence>
<dbReference type="InterPro" id="IPR019931">
    <property type="entry name" value="LPXTG_anchor"/>
</dbReference>
<dbReference type="InterPro" id="IPR015882">
    <property type="entry name" value="HEX_bac_N"/>
</dbReference>
<evidence type="ECO:0000256" key="3">
    <source>
        <dbReference type="ARBA" id="ARBA00022729"/>
    </source>
</evidence>
<feature type="transmembrane region" description="Helical" evidence="9">
    <location>
        <begin position="1705"/>
        <end position="1725"/>
    </location>
</feature>
<dbReference type="Gene3D" id="1.20.58.460">
    <property type="entry name" value="Hyaluronidase post-catalytic domain-like"/>
    <property type="match status" value="1"/>
</dbReference>
<evidence type="ECO:0000259" key="13">
    <source>
        <dbReference type="PROSITE" id="PS52009"/>
    </source>
</evidence>
<dbReference type="GO" id="GO:1901135">
    <property type="term" value="P:carbohydrate derivative metabolic process"/>
    <property type="evidence" value="ECO:0007669"/>
    <property type="project" value="UniProtKB-ARBA"/>
</dbReference>
<keyword evidence="3 10" id="KW-0732">Signal</keyword>
<dbReference type="SUPFAM" id="SSF51445">
    <property type="entry name" value="(Trans)glycosidases"/>
    <property type="match status" value="1"/>
</dbReference>
<dbReference type="Gene3D" id="3.20.20.80">
    <property type="entry name" value="Glycosidases"/>
    <property type="match status" value="1"/>
</dbReference>
<dbReference type="Gene3D" id="2.60.120.260">
    <property type="entry name" value="Galactose-binding domain-like"/>
    <property type="match status" value="3"/>
</dbReference>
<evidence type="ECO:0000256" key="2">
    <source>
        <dbReference type="ARBA" id="ARBA00022525"/>
    </source>
</evidence>
<protein>
    <recommendedName>
        <fullName evidence="16">Hyaluronoglucosaminidase</fullName>
    </recommendedName>
</protein>
<dbReference type="PANTHER" id="PTHR13170">
    <property type="entry name" value="O-GLCNACASE"/>
    <property type="match status" value="1"/>
</dbReference>
<keyword evidence="4 7" id="KW-0378">Hydrolase</keyword>
<feature type="compositionally biased region" description="Gly residues" evidence="8">
    <location>
        <begin position="1647"/>
        <end position="1685"/>
    </location>
</feature>
<feature type="region of interest" description="Disordered" evidence="8">
    <location>
        <begin position="1"/>
        <end position="21"/>
    </location>
</feature>
<proteinExistence type="inferred from homology"/>
<dbReference type="SUPFAM" id="SSF49785">
    <property type="entry name" value="Galactose-binding domain-like"/>
    <property type="match status" value="2"/>
</dbReference>
<dbReference type="PANTHER" id="PTHR13170:SF16">
    <property type="entry name" value="PROTEIN O-GLCNACASE"/>
    <property type="match status" value="1"/>
</dbReference>
<dbReference type="SUPFAM" id="SSF55545">
    <property type="entry name" value="beta-N-acetylhexosaminidase-like domain"/>
    <property type="match status" value="1"/>
</dbReference>
<evidence type="ECO:0000256" key="4">
    <source>
        <dbReference type="ARBA" id="ARBA00022801"/>
    </source>
</evidence>
<sequence>MRRHAHGGTSSNRGGRMKQSMRRRIAALAVTAAACVGTLFTPVGAHAQEGDYQIFPTPQKVAYQEGSVEFADTVTTVVESGIDGDTKARLDEAVKLKAKSVTSADAVPTSGTAVLVGVHGSGKQVDSYVKQLVDAKKLSYDAKLFEQTDANLVALLPAEDGAANRIIVLGKDTDSAFYGLTTVFQILQQDADSSLRSLVASDHADVITRGFIEGYYGNPWSTRDRVALMEWGGYYKLNAYFYAPKDDPKHNAQWREKYTQTEIDEKIKPLAEAGNKSKVRFVYALHPFMSNPINSGNYDTTFPMMKEKFLQVIDAGVRQIAILADDQQNTTDPALFKRLLDDTTAWLRELQKEKNADGTLKYPGLKDTLIFCPVNYMGHGENWYRNLGENIQVINTGGRVWGKIDNAFATTFKNNSGVAPFMWINWPCSDNDKDALHMGGHNNFLGSDLKPGQVKGVVINPMQQSEPSKQGIFMTADFTWNLWGSTEHADQVWEKSFSYIDHNSGKETEGSNALRELSGHMKRMYGGGATWENDESADIKQELADFRAKLSSDTVTAADVDKVSKVFLDLQRTAKTYRENAGTKAMAEQMKPWLDTWDDLTAAALAELEAVKAGIEGDASTLVSKYAEGAGLLERANGHALWYINHYEYARVGKAHITPMVLALDAYTAEKATLAADPDAVVTKLVTSRTDTPVGSTAAVFDGDPKTGAVYQSPNRLVEGDYFGMVRSKPFDLKSVTFIQGGGKDFMDASKVQYLKGGQWIDVEGSQEFNVSKVSLAGLDIKGVEGVRIVAVRDNRQDAWPTINEIMVNKQLDENAVFTGAVGIANQVSADGSKPPQNASDGKDTEAWFRFKDEGEDRDTTAVDAAVQVTFDAPKTITSITFKQGGNSGDVIDSGKAYYQGADGVWHEAGAITSAKSQTIQLAGPVTAKAIKVVNGANTEKWWRVVDLHAAFGKIEATATATTNMPQYQNNPIANVVDGNADSKFWSSRNTQANDYVMLSFGAPKFIDSVYLKQGDADKFTASKLYYTTDAAPSADGKWTELSAPTSASEQAITFDRVEATGVKLVATAATSNWFQLFEFNAFEKFSYSKDSLYASFDLAGVNLAARVGDGSFKTTDGSVALPKKGDVIAVDLGSVRREVVLANADAQVVKGAELVWSPNGIEWSPLKGADPVRARFVGYRATADAASVDFKALTGSYLHSLAPSIVKSELPGAQTLDAAKIFDGDVATATKSSGGPSEGTKVVFDLGQERSIKSVEYFVPETSPDYIRFGVIEVADRADAPDTEWKTVLDINSDGKIANPGKDAPAKEAKWMTHSTDFPGNMFIKSGEGVDETARFIRIRFTKAYTERWFEIGELRINGGEYVPVYAGGDFETTAVEQQGKTPSNLLDKSVLTAWQPATDEAGTLTYHVSDPFSADGAPFDGVRVISKAAQPAVKVKAVVYSGDLRAGEPATKTVELGVLDSVLKDMSFGKGVSAVKDIVFEWPKGTVPQISEIFLTRGVDASLDGDIEALRGLVAKAKTVDTAAWTTDSVTALDKAVVAAEEALKVPESLTYQQIVDLKAGIEGALSSPVLKYAGTELQQLIDSAVADGSKFTPESWKAYQDALDAAKAGLENADNLSQAEGDRLARELKDALAALVENADQGESGSGNGGSGNGGAGNGETGNGGAGNGGQGGNSAGNGANGSTGKPGSSSDKLVQTGDDSLMLIGGTAAAALALAGAGIALKRRRDNA</sequence>
<evidence type="ECO:0000256" key="5">
    <source>
        <dbReference type="ARBA" id="ARBA00023088"/>
    </source>
</evidence>
<evidence type="ECO:0000259" key="11">
    <source>
        <dbReference type="PROSITE" id="PS50022"/>
    </source>
</evidence>
<dbReference type="PROSITE" id="PS51257">
    <property type="entry name" value="PROKAR_LIPOPROTEIN"/>
    <property type="match status" value="1"/>
</dbReference>